<evidence type="ECO:0000313" key="15">
    <source>
        <dbReference type="Proteomes" id="UP000249390"/>
    </source>
</evidence>
<dbReference type="GO" id="GO:0005506">
    <property type="term" value="F:iron ion binding"/>
    <property type="evidence" value="ECO:0007669"/>
    <property type="project" value="InterPro"/>
</dbReference>
<keyword evidence="7" id="KW-0560">Oxidoreductase</keyword>
<evidence type="ECO:0000256" key="6">
    <source>
        <dbReference type="ARBA" id="ARBA00022989"/>
    </source>
</evidence>
<keyword evidence="4 13" id="KW-0812">Transmembrane</keyword>
<gene>
    <name evidence="14" type="ORF">DM860_018225</name>
</gene>
<dbReference type="GO" id="GO:0016705">
    <property type="term" value="F:oxidoreductase activity, acting on paired donors, with incorporation or reduction of molecular oxygen"/>
    <property type="evidence" value="ECO:0007669"/>
    <property type="project" value="InterPro"/>
</dbReference>
<dbReference type="InterPro" id="IPR036396">
    <property type="entry name" value="Cyt_P450_sf"/>
</dbReference>
<evidence type="ECO:0000256" key="10">
    <source>
        <dbReference type="ARBA" id="ARBA00023136"/>
    </source>
</evidence>
<proteinExistence type="inferred from homology"/>
<feature type="region of interest" description="Disordered" evidence="12">
    <location>
        <begin position="205"/>
        <end position="261"/>
    </location>
</feature>
<evidence type="ECO:0000256" key="3">
    <source>
        <dbReference type="ARBA" id="ARBA00022617"/>
    </source>
</evidence>
<evidence type="ECO:0000256" key="7">
    <source>
        <dbReference type="ARBA" id="ARBA00023002"/>
    </source>
</evidence>
<keyword evidence="5 11" id="KW-0479">Metal-binding</keyword>
<sequence>MSEVLKSPETMAKAQAELWGVIGKGKQVKEHDITHLPYLNCIVKETYRLHPPVPLLLPRKVEQDLVLCGYTIPKGSYIDVNGWAIGHDPNVWEDPLAFKPERFLDSRVDDDNERGFEFIPYSAGRRICPGRPLALRTVPVMLGSLLNSFQWRIGTNSTQTTILKTDLKERIRVKKRRREDLSILTIAATAAVTIAAAATIAAVRRSRGKVKEKEEGGIKKKKVNRGEREEEEEKETGRELGKKEGKSGGAKKGKKGREKEK</sequence>
<dbReference type="InterPro" id="IPR001128">
    <property type="entry name" value="Cyt_P450"/>
</dbReference>
<keyword evidence="3 11" id="KW-0349">Heme</keyword>
<dbReference type="PRINTS" id="PR00385">
    <property type="entry name" value="P450"/>
</dbReference>
<dbReference type="Proteomes" id="UP000249390">
    <property type="component" value="Unassembled WGS sequence"/>
</dbReference>
<evidence type="ECO:0000256" key="4">
    <source>
        <dbReference type="ARBA" id="ARBA00022692"/>
    </source>
</evidence>
<comment type="cofactor">
    <cofactor evidence="11">
        <name>heme</name>
        <dbReference type="ChEBI" id="CHEBI:30413"/>
    </cofactor>
</comment>
<dbReference type="PANTHER" id="PTHR47950">
    <property type="entry name" value="CYTOCHROME P450, FAMILY 76, SUBFAMILY C, POLYPEPTIDE 5-RELATED"/>
    <property type="match status" value="1"/>
</dbReference>
<dbReference type="EMBL" id="NQVE01000180">
    <property type="protein sequence ID" value="RAL41992.1"/>
    <property type="molecule type" value="Genomic_DNA"/>
</dbReference>
<keyword evidence="10 13" id="KW-0472">Membrane</keyword>
<evidence type="ECO:0000256" key="13">
    <source>
        <dbReference type="SAM" id="Phobius"/>
    </source>
</evidence>
<comment type="similarity">
    <text evidence="2">Belongs to the cytochrome P450 family.</text>
</comment>
<dbReference type="GO" id="GO:0020037">
    <property type="term" value="F:heme binding"/>
    <property type="evidence" value="ECO:0007669"/>
    <property type="project" value="InterPro"/>
</dbReference>
<accession>A0A328D815</accession>
<dbReference type="GO" id="GO:0004497">
    <property type="term" value="F:monooxygenase activity"/>
    <property type="evidence" value="ECO:0007669"/>
    <property type="project" value="UniProtKB-KW"/>
</dbReference>
<evidence type="ECO:0008006" key="16">
    <source>
        <dbReference type="Google" id="ProtNLM"/>
    </source>
</evidence>
<dbReference type="SUPFAM" id="SSF48264">
    <property type="entry name" value="Cytochrome P450"/>
    <property type="match status" value="1"/>
</dbReference>
<evidence type="ECO:0000256" key="1">
    <source>
        <dbReference type="ARBA" id="ARBA00004370"/>
    </source>
</evidence>
<comment type="subcellular location">
    <subcellularLocation>
        <location evidence="1">Membrane</location>
    </subcellularLocation>
</comment>
<feature type="compositionally biased region" description="Basic residues" evidence="12">
    <location>
        <begin position="249"/>
        <end position="261"/>
    </location>
</feature>
<comment type="caution">
    <text evidence="14">The sequence shown here is derived from an EMBL/GenBank/DDBJ whole genome shotgun (WGS) entry which is preliminary data.</text>
</comment>
<dbReference type="GO" id="GO:0016020">
    <property type="term" value="C:membrane"/>
    <property type="evidence" value="ECO:0007669"/>
    <property type="project" value="UniProtKB-SubCell"/>
</dbReference>
<evidence type="ECO:0000256" key="2">
    <source>
        <dbReference type="ARBA" id="ARBA00010617"/>
    </source>
</evidence>
<evidence type="ECO:0000256" key="8">
    <source>
        <dbReference type="ARBA" id="ARBA00023004"/>
    </source>
</evidence>
<keyword evidence="8 11" id="KW-0408">Iron</keyword>
<evidence type="ECO:0000256" key="12">
    <source>
        <dbReference type="SAM" id="MobiDB-lite"/>
    </source>
</evidence>
<feature type="compositionally biased region" description="Basic and acidic residues" evidence="12">
    <location>
        <begin position="209"/>
        <end position="228"/>
    </location>
</feature>
<dbReference type="PANTHER" id="PTHR47950:SF4">
    <property type="entry name" value="GERANIOL 8-HYDROXYLASE-LIKE"/>
    <property type="match status" value="1"/>
</dbReference>
<dbReference type="PRINTS" id="PR00463">
    <property type="entry name" value="EP450I"/>
</dbReference>
<keyword evidence="15" id="KW-1185">Reference proteome</keyword>
<feature type="compositionally biased region" description="Basic and acidic residues" evidence="12">
    <location>
        <begin position="235"/>
        <end position="246"/>
    </location>
</feature>
<dbReference type="Pfam" id="PF00067">
    <property type="entry name" value="p450"/>
    <property type="match status" value="1"/>
</dbReference>
<dbReference type="Gene3D" id="1.10.630.10">
    <property type="entry name" value="Cytochrome P450"/>
    <property type="match status" value="1"/>
</dbReference>
<keyword evidence="6 13" id="KW-1133">Transmembrane helix</keyword>
<feature type="transmembrane region" description="Helical" evidence="13">
    <location>
        <begin position="181"/>
        <end position="203"/>
    </location>
</feature>
<evidence type="ECO:0000256" key="5">
    <source>
        <dbReference type="ARBA" id="ARBA00022723"/>
    </source>
</evidence>
<protein>
    <recommendedName>
        <fullName evidence="16">Cytochrome P450</fullName>
    </recommendedName>
</protein>
<reference evidence="14 15" key="1">
    <citation type="submission" date="2018-06" db="EMBL/GenBank/DDBJ databases">
        <title>The Genome of Cuscuta australis (Dodder) Provides Insight into the Evolution of Plant Parasitism.</title>
        <authorList>
            <person name="Liu H."/>
        </authorList>
    </citation>
    <scope>NUCLEOTIDE SEQUENCE [LARGE SCALE GENOMIC DNA]</scope>
    <source>
        <strain evidence="15">cv. Yunnan</strain>
        <tissue evidence="14">Vines</tissue>
    </source>
</reference>
<name>A0A328D815_9ASTE</name>
<organism evidence="14 15">
    <name type="scientific">Cuscuta australis</name>
    <dbReference type="NCBI Taxonomy" id="267555"/>
    <lineage>
        <taxon>Eukaryota</taxon>
        <taxon>Viridiplantae</taxon>
        <taxon>Streptophyta</taxon>
        <taxon>Embryophyta</taxon>
        <taxon>Tracheophyta</taxon>
        <taxon>Spermatophyta</taxon>
        <taxon>Magnoliopsida</taxon>
        <taxon>eudicotyledons</taxon>
        <taxon>Gunneridae</taxon>
        <taxon>Pentapetalae</taxon>
        <taxon>asterids</taxon>
        <taxon>lamiids</taxon>
        <taxon>Solanales</taxon>
        <taxon>Convolvulaceae</taxon>
        <taxon>Cuscuteae</taxon>
        <taxon>Cuscuta</taxon>
        <taxon>Cuscuta subgen. Grammica</taxon>
        <taxon>Cuscuta sect. Cleistogrammica</taxon>
    </lineage>
</organism>
<evidence type="ECO:0000313" key="14">
    <source>
        <dbReference type="EMBL" id="RAL41992.1"/>
    </source>
</evidence>
<feature type="binding site" description="axial binding residue" evidence="11">
    <location>
        <position position="128"/>
    </location>
    <ligand>
        <name>heme</name>
        <dbReference type="ChEBI" id="CHEBI:30413"/>
    </ligand>
    <ligandPart>
        <name>Fe</name>
        <dbReference type="ChEBI" id="CHEBI:18248"/>
    </ligandPart>
</feature>
<evidence type="ECO:0000256" key="9">
    <source>
        <dbReference type="ARBA" id="ARBA00023033"/>
    </source>
</evidence>
<evidence type="ECO:0000256" key="11">
    <source>
        <dbReference type="PIRSR" id="PIRSR602401-1"/>
    </source>
</evidence>
<keyword evidence="9" id="KW-0503">Monooxygenase</keyword>
<dbReference type="AlphaFoldDB" id="A0A328D815"/>
<dbReference type="InterPro" id="IPR002401">
    <property type="entry name" value="Cyt_P450_E_grp-I"/>
</dbReference>